<dbReference type="AlphaFoldDB" id="A0A4S8LTC3"/>
<dbReference type="Proteomes" id="UP000297245">
    <property type="component" value="Unassembled WGS sequence"/>
</dbReference>
<evidence type="ECO:0000313" key="2">
    <source>
        <dbReference type="EMBL" id="THU92777.1"/>
    </source>
</evidence>
<accession>A0A4S8LTC3</accession>
<protein>
    <submittedName>
        <fullName evidence="2">Uncharacterized protein</fullName>
    </submittedName>
</protein>
<dbReference type="InterPro" id="IPR027417">
    <property type="entry name" value="P-loop_NTPase"/>
</dbReference>
<dbReference type="SUPFAM" id="SSF52540">
    <property type="entry name" value="P-loop containing nucleoside triphosphate hydrolases"/>
    <property type="match status" value="1"/>
</dbReference>
<dbReference type="EMBL" id="ML179268">
    <property type="protein sequence ID" value="THU92777.1"/>
    <property type="molecule type" value="Genomic_DNA"/>
</dbReference>
<feature type="region of interest" description="Disordered" evidence="1">
    <location>
        <begin position="52"/>
        <end position="98"/>
    </location>
</feature>
<reference evidence="2 3" key="1">
    <citation type="journal article" date="2019" name="Nat. Ecol. Evol.">
        <title>Megaphylogeny resolves global patterns of mushroom evolution.</title>
        <authorList>
            <person name="Varga T."/>
            <person name="Krizsan K."/>
            <person name="Foldi C."/>
            <person name="Dima B."/>
            <person name="Sanchez-Garcia M."/>
            <person name="Sanchez-Ramirez S."/>
            <person name="Szollosi G.J."/>
            <person name="Szarkandi J.G."/>
            <person name="Papp V."/>
            <person name="Albert L."/>
            <person name="Andreopoulos W."/>
            <person name="Angelini C."/>
            <person name="Antonin V."/>
            <person name="Barry K.W."/>
            <person name="Bougher N.L."/>
            <person name="Buchanan P."/>
            <person name="Buyck B."/>
            <person name="Bense V."/>
            <person name="Catcheside P."/>
            <person name="Chovatia M."/>
            <person name="Cooper J."/>
            <person name="Damon W."/>
            <person name="Desjardin D."/>
            <person name="Finy P."/>
            <person name="Geml J."/>
            <person name="Haridas S."/>
            <person name="Hughes K."/>
            <person name="Justo A."/>
            <person name="Karasinski D."/>
            <person name="Kautmanova I."/>
            <person name="Kiss B."/>
            <person name="Kocsube S."/>
            <person name="Kotiranta H."/>
            <person name="LaButti K.M."/>
            <person name="Lechner B.E."/>
            <person name="Liimatainen K."/>
            <person name="Lipzen A."/>
            <person name="Lukacs Z."/>
            <person name="Mihaltcheva S."/>
            <person name="Morgado L.N."/>
            <person name="Niskanen T."/>
            <person name="Noordeloos M.E."/>
            <person name="Ohm R.A."/>
            <person name="Ortiz-Santana B."/>
            <person name="Ovrebo C."/>
            <person name="Racz N."/>
            <person name="Riley R."/>
            <person name="Savchenko A."/>
            <person name="Shiryaev A."/>
            <person name="Soop K."/>
            <person name="Spirin V."/>
            <person name="Szebenyi C."/>
            <person name="Tomsovsky M."/>
            <person name="Tulloss R.E."/>
            <person name="Uehling J."/>
            <person name="Grigoriev I.V."/>
            <person name="Vagvolgyi C."/>
            <person name="Papp T."/>
            <person name="Martin F.M."/>
            <person name="Miettinen O."/>
            <person name="Hibbett D.S."/>
            <person name="Nagy L.G."/>
        </authorList>
    </citation>
    <scope>NUCLEOTIDE SEQUENCE [LARGE SCALE GENOMIC DNA]</scope>
    <source>
        <strain evidence="2 3">CBS 962.96</strain>
    </source>
</reference>
<sequence>MSSQPFLHNPTFCYVFASQPGGQGCTKKDCKLRHDVLKCLCGLVLPISDYASHSGGKRHQDAMNGKPLRPRTTSNRIGPGSKRAHSRGLPMRQQQQQASANLYFSSDGQSVKIPWDEDEDDGRDLEWPTITSSRQMKSIPMPMSMRCPKCSREVPTAQYKDHVEGKEGVDFGVVEEGEEPMIKLEIPRECEHPPPPLVLSKCRMLSSTRRDSYGERPPRVLVVTFPPSYAGRYEDVIELVFWDRKLRQCFVIHRRVSSTYKGTSFNIRLPLRRMHDAVTKKYDPMRFLFPGPEHVSNMRRVTRRPMDDIVPINRFVGSDPEQLETVAAIVNMPSGSPPFVVFGPPGTGKTATLVEALRQLLALDSSNRILDKLWNLYARRDQAAFKVKSILKGTEYEGSRLWT</sequence>
<evidence type="ECO:0000256" key="1">
    <source>
        <dbReference type="SAM" id="MobiDB-lite"/>
    </source>
</evidence>
<dbReference type="Gene3D" id="3.40.50.300">
    <property type="entry name" value="P-loop containing nucleotide triphosphate hydrolases"/>
    <property type="match status" value="1"/>
</dbReference>
<organism evidence="2 3">
    <name type="scientific">Dendrothele bispora (strain CBS 962.96)</name>
    <dbReference type="NCBI Taxonomy" id="1314807"/>
    <lineage>
        <taxon>Eukaryota</taxon>
        <taxon>Fungi</taxon>
        <taxon>Dikarya</taxon>
        <taxon>Basidiomycota</taxon>
        <taxon>Agaricomycotina</taxon>
        <taxon>Agaricomycetes</taxon>
        <taxon>Agaricomycetidae</taxon>
        <taxon>Agaricales</taxon>
        <taxon>Agaricales incertae sedis</taxon>
        <taxon>Dendrothele</taxon>
    </lineage>
</organism>
<keyword evidence="3" id="KW-1185">Reference proteome</keyword>
<evidence type="ECO:0000313" key="3">
    <source>
        <dbReference type="Proteomes" id="UP000297245"/>
    </source>
</evidence>
<gene>
    <name evidence="2" type="ORF">K435DRAFT_905442</name>
</gene>
<dbReference type="OrthoDB" id="6513042at2759"/>
<name>A0A4S8LTC3_DENBC</name>
<proteinExistence type="predicted"/>